<feature type="transmembrane region" description="Helical" evidence="1">
    <location>
        <begin position="72"/>
        <end position="92"/>
    </location>
</feature>
<evidence type="ECO:0000256" key="1">
    <source>
        <dbReference type="SAM" id="Phobius"/>
    </source>
</evidence>
<dbReference type="InterPro" id="IPR010640">
    <property type="entry name" value="Low_temperature_requirement_A"/>
</dbReference>
<dbReference type="Proteomes" id="UP000471120">
    <property type="component" value="Unassembled WGS sequence"/>
</dbReference>
<feature type="transmembrane region" description="Helical" evidence="1">
    <location>
        <begin position="167"/>
        <end position="187"/>
    </location>
</feature>
<feature type="transmembrane region" description="Helical" evidence="1">
    <location>
        <begin position="43"/>
        <end position="63"/>
    </location>
</feature>
<organism evidence="2 3">
    <name type="scientific">Rhodococcus rhodnii</name>
    <dbReference type="NCBI Taxonomy" id="38312"/>
    <lineage>
        <taxon>Bacteria</taxon>
        <taxon>Bacillati</taxon>
        <taxon>Actinomycetota</taxon>
        <taxon>Actinomycetes</taxon>
        <taxon>Mycobacteriales</taxon>
        <taxon>Nocardiaceae</taxon>
        <taxon>Rhodococcus</taxon>
    </lineage>
</organism>
<feature type="transmembrane region" description="Helical" evidence="1">
    <location>
        <begin position="339"/>
        <end position="356"/>
    </location>
</feature>
<dbReference type="AlphaFoldDB" id="A0A6P2CHU0"/>
<dbReference type="PANTHER" id="PTHR36840">
    <property type="entry name" value="BLL5714 PROTEIN"/>
    <property type="match status" value="1"/>
</dbReference>
<evidence type="ECO:0000313" key="2">
    <source>
        <dbReference type="EMBL" id="TXG92339.1"/>
    </source>
</evidence>
<feature type="transmembrane region" description="Helical" evidence="1">
    <location>
        <begin position="362"/>
        <end position="382"/>
    </location>
</feature>
<evidence type="ECO:0000313" key="3">
    <source>
        <dbReference type="Proteomes" id="UP000471120"/>
    </source>
</evidence>
<dbReference type="PANTHER" id="PTHR36840:SF1">
    <property type="entry name" value="BLL5714 PROTEIN"/>
    <property type="match status" value="1"/>
</dbReference>
<keyword evidence="1" id="KW-0812">Transmembrane</keyword>
<accession>A0A6P2CHU0</accession>
<feature type="transmembrane region" description="Helical" evidence="1">
    <location>
        <begin position="138"/>
        <end position="155"/>
    </location>
</feature>
<proteinExistence type="predicted"/>
<feature type="transmembrane region" description="Helical" evidence="1">
    <location>
        <begin position="104"/>
        <end position="126"/>
    </location>
</feature>
<name>A0A6P2CHU0_9NOCA</name>
<reference evidence="2 3" key="1">
    <citation type="submission" date="2018-07" db="EMBL/GenBank/DDBJ databases">
        <title>Genome sequence of Rhodococcus rhodnii ATCC 35071 from Rhodnius prolixus.</title>
        <authorList>
            <person name="Patel V."/>
            <person name="Vogel K.J."/>
        </authorList>
    </citation>
    <scope>NUCLEOTIDE SEQUENCE [LARGE SCALE GENOMIC DNA]</scope>
    <source>
        <strain evidence="2 3">ATCC 35071</strain>
    </source>
</reference>
<keyword evidence="1" id="KW-1133">Transmembrane helix</keyword>
<feature type="transmembrane region" description="Helical" evidence="1">
    <location>
        <begin position="223"/>
        <end position="249"/>
    </location>
</feature>
<feature type="transmembrane region" description="Helical" evidence="1">
    <location>
        <begin position="270"/>
        <end position="293"/>
    </location>
</feature>
<dbReference type="EMBL" id="QRCM01000001">
    <property type="protein sequence ID" value="TXG92339.1"/>
    <property type="molecule type" value="Genomic_DNA"/>
</dbReference>
<feature type="transmembrane region" description="Helical" evidence="1">
    <location>
        <begin position="313"/>
        <end position="332"/>
    </location>
</feature>
<sequence>MRPQPVDERASVSTLELFFDLVFVFAITRVTDIMVADPTGRSVLHGVLVMAVLWWSWVGYAWLGNVARADEGIVRVVMFAAMGAVFVTAIAIPEAFDDLPGGLYGPLVFAIGYFAVRAIHLAAFWLLSRDDPDLRRQLLRFAPSMVLGTTLLLVASQTTGWVQTSLWIGALVGDYLGTLLGGEGWRLRSVGHFAERHGLIVLVALGESIVAIGIGVASRPVTWGIVVAVLLGLIVSGLLWWAYFDVTMLDAERAFRRARGRRLIRIARNGYSFFHLPMVVGIVLASLGLEIVLEMVADGNHHRLTDPLSGWPLAGLCGGVALYLASVALFRWYVAGTLLTHRLAVAAALVAVLVPLGSAVPALVVLGIVAGVLAVMIGAELVRYDDLRRRIRHPERA</sequence>
<gene>
    <name evidence="2" type="ORF">DW322_02875</name>
</gene>
<feature type="transmembrane region" description="Helical" evidence="1">
    <location>
        <begin position="199"/>
        <end position="217"/>
    </location>
</feature>
<protein>
    <submittedName>
        <fullName evidence="2">Low temperature requirement protein A</fullName>
    </submittedName>
</protein>
<keyword evidence="1" id="KW-0472">Membrane</keyword>
<comment type="caution">
    <text evidence="2">The sequence shown here is derived from an EMBL/GenBank/DDBJ whole genome shotgun (WGS) entry which is preliminary data.</text>
</comment>
<dbReference type="Pfam" id="PF06772">
    <property type="entry name" value="LtrA"/>
    <property type="match status" value="1"/>
</dbReference>
<feature type="transmembrane region" description="Helical" evidence="1">
    <location>
        <begin position="12"/>
        <end position="31"/>
    </location>
</feature>